<dbReference type="GO" id="GO:0008531">
    <property type="term" value="F:riboflavin kinase activity"/>
    <property type="evidence" value="ECO:0007669"/>
    <property type="project" value="UniProtKB-EC"/>
</dbReference>
<dbReference type="EC" id="2.7.1.26" evidence="1"/>
<evidence type="ECO:0000313" key="9">
    <source>
        <dbReference type="EMBL" id="OGE74256.1"/>
    </source>
</evidence>
<dbReference type="Proteomes" id="UP000177610">
    <property type="component" value="Unassembled WGS sequence"/>
</dbReference>
<dbReference type="SMART" id="SM00904">
    <property type="entry name" value="Flavokinase"/>
    <property type="match status" value="1"/>
</dbReference>
<dbReference type="Gene3D" id="2.40.30.30">
    <property type="entry name" value="Riboflavin kinase-like"/>
    <property type="match status" value="1"/>
</dbReference>
<proteinExistence type="predicted"/>
<dbReference type="AlphaFoldDB" id="A0A1F5N9B6"/>
<keyword evidence="3" id="KW-0288">FMN</keyword>
<dbReference type="PANTHER" id="PTHR22749:SF6">
    <property type="entry name" value="RIBOFLAVIN KINASE"/>
    <property type="match status" value="1"/>
</dbReference>
<sequence length="116" mass="13355">MKFKGKVLKGKGRGKEMGFPTANLKIPVEIENGLYFGLADTKPSLVFVGAAETFGEIKQKVEVYILDFEGNLYDRELEVELIKKTRPSIKFKTKEELIEQMKEDEKMAREFFKSNK</sequence>
<gene>
    <name evidence="9" type="ORF">A2717_01770</name>
</gene>
<organism evidence="9 10">
    <name type="scientific">Candidatus Doudnabacteria bacterium RIFCSPHIGHO2_01_FULL_41_86</name>
    <dbReference type="NCBI Taxonomy" id="1817821"/>
    <lineage>
        <taxon>Bacteria</taxon>
        <taxon>Candidatus Doudnaibacteriota</taxon>
    </lineage>
</organism>
<keyword evidence="2" id="KW-0285">Flavoprotein</keyword>
<accession>A0A1F5N9B6</accession>
<protein>
    <recommendedName>
        <fullName evidence="1">riboflavin kinase</fullName>
        <ecNumber evidence="1">2.7.1.26</ecNumber>
    </recommendedName>
</protein>
<evidence type="ECO:0000259" key="8">
    <source>
        <dbReference type="SMART" id="SM00904"/>
    </source>
</evidence>
<reference evidence="9 10" key="1">
    <citation type="journal article" date="2016" name="Nat. Commun.">
        <title>Thousands of microbial genomes shed light on interconnected biogeochemical processes in an aquifer system.</title>
        <authorList>
            <person name="Anantharaman K."/>
            <person name="Brown C.T."/>
            <person name="Hug L.A."/>
            <person name="Sharon I."/>
            <person name="Castelle C.J."/>
            <person name="Probst A.J."/>
            <person name="Thomas B.C."/>
            <person name="Singh A."/>
            <person name="Wilkins M.J."/>
            <person name="Karaoz U."/>
            <person name="Brodie E.L."/>
            <person name="Williams K.H."/>
            <person name="Hubbard S.S."/>
            <person name="Banfield J.F."/>
        </authorList>
    </citation>
    <scope>NUCLEOTIDE SEQUENCE [LARGE SCALE GENOMIC DNA]</scope>
</reference>
<comment type="caution">
    <text evidence="9">The sequence shown here is derived from an EMBL/GenBank/DDBJ whole genome shotgun (WGS) entry which is preliminary data.</text>
</comment>
<evidence type="ECO:0000256" key="4">
    <source>
        <dbReference type="ARBA" id="ARBA00022679"/>
    </source>
</evidence>
<dbReference type="PANTHER" id="PTHR22749">
    <property type="entry name" value="RIBOFLAVIN KINASE/FMN ADENYLYLTRANSFERASE"/>
    <property type="match status" value="1"/>
</dbReference>
<keyword evidence="4" id="KW-0808">Transferase</keyword>
<dbReference type="InterPro" id="IPR023468">
    <property type="entry name" value="Riboflavin_kinase"/>
</dbReference>
<evidence type="ECO:0000313" key="10">
    <source>
        <dbReference type="Proteomes" id="UP000177610"/>
    </source>
</evidence>
<comment type="catalytic activity">
    <reaction evidence="7">
        <text>riboflavin + ATP = FMN + ADP + H(+)</text>
        <dbReference type="Rhea" id="RHEA:14357"/>
        <dbReference type="ChEBI" id="CHEBI:15378"/>
        <dbReference type="ChEBI" id="CHEBI:30616"/>
        <dbReference type="ChEBI" id="CHEBI:57986"/>
        <dbReference type="ChEBI" id="CHEBI:58210"/>
        <dbReference type="ChEBI" id="CHEBI:456216"/>
        <dbReference type="EC" id="2.7.1.26"/>
    </reaction>
</comment>
<dbReference type="Pfam" id="PF01687">
    <property type="entry name" value="Flavokinase"/>
    <property type="match status" value="1"/>
</dbReference>
<dbReference type="STRING" id="1817821.A2717_01770"/>
<evidence type="ECO:0000256" key="6">
    <source>
        <dbReference type="ARBA" id="ARBA00022840"/>
    </source>
</evidence>
<evidence type="ECO:0000256" key="3">
    <source>
        <dbReference type="ARBA" id="ARBA00022643"/>
    </source>
</evidence>
<keyword evidence="5" id="KW-0547">Nucleotide-binding</keyword>
<feature type="domain" description="Riboflavin kinase" evidence="8">
    <location>
        <begin position="1"/>
        <end position="113"/>
    </location>
</feature>
<evidence type="ECO:0000256" key="7">
    <source>
        <dbReference type="ARBA" id="ARBA00047880"/>
    </source>
</evidence>
<dbReference type="GO" id="GO:0005524">
    <property type="term" value="F:ATP binding"/>
    <property type="evidence" value="ECO:0007669"/>
    <property type="project" value="UniProtKB-KW"/>
</dbReference>
<evidence type="ECO:0000256" key="5">
    <source>
        <dbReference type="ARBA" id="ARBA00022741"/>
    </source>
</evidence>
<dbReference type="GO" id="GO:0009231">
    <property type="term" value="P:riboflavin biosynthetic process"/>
    <property type="evidence" value="ECO:0007669"/>
    <property type="project" value="InterPro"/>
</dbReference>
<dbReference type="GO" id="GO:0009398">
    <property type="term" value="P:FMN biosynthetic process"/>
    <property type="evidence" value="ECO:0007669"/>
    <property type="project" value="TreeGrafter"/>
</dbReference>
<evidence type="ECO:0000256" key="2">
    <source>
        <dbReference type="ARBA" id="ARBA00022630"/>
    </source>
</evidence>
<dbReference type="EMBL" id="MFEH01000001">
    <property type="protein sequence ID" value="OGE74256.1"/>
    <property type="molecule type" value="Genomic_DNA"/>
</dbReference>
<dbReference type="SUPFAM" id="SSF82114">
    <property type="entry name" value="Riboflavin kinase-like"/>
    <property type="match status" value="1"/>
</dbReference>
<evidence type="ECO:0000256" key="1">
    <source>
        <dbReference type="ARBA" id="ARBA00012105"/>
    </source>
</evidence>
<keyword evidence="6" id="KW-0067">ATP-binding</keyword>
<dbReference type="InterPro" id="IPR015865">
    <property type="entry name" value="Riboflavin_kinase_bac/euk"/>
</dbReference>
<dbReference type="InterPro" id="IPR023465">
    <property type="entry name" value="Riboflavin_kinase_dom_sf"/>
</dbReference>
<name>A0A1F5N9B6_9BACT</name>